<protein>
    <submittedName>
        <fullName evidence="2">Uncharacterized protein</fullName>
    </submittedName>
</protein>
<accession>A0A671G5L1</accession>
<organism evidence="2 3">
    <name type="scientific">Rhinolophus ferrumequinum</name>
    <name type="common">Greater horseshoe bat</name>
    <dbReference type="NCBI Taxonomy" id="59479"/>
    <lineage>
        <taxon>Eukaryota</taxon>
        <taxon>Metazoa</taxon>
        <taxon>Chordata</taxon>
        <taxon>Craniata</taxon>
        <taxon>Vertebrata</taxon>
        <taxon>Euteleostomi</taxon>
        <taxon>Mammalia</taxon>
        <taxon>Eutheria</taxon>
        <taxon>Laurasiatheria</taxon>
        <taxon>Chiroptera</taxon>
        <taxon>Yinpterochiroptera</taxon>
        <taxon>Rhinolophoidea</taxon>
        <taxon>Rhinolophidae</taxon>
        <taxon>Rhinolophinae</taxon>
        <taxon>Rhinolophus</taxon>
    </lineage>
</organism>
<reference evidence="3" key="3">
    <citation type="submission" date="2018-12" db="EMBL/GenBank/DDBJ databases">
        <title>G10K-VGP greater horseshoe bat female genome, primary haplotype.</title>
        <authorList>
            <person name="Teeling E."/>
            <person name="Myers G."/>
            <person name="Vernes S."/>
            <person name="Pippel M."/>
            <person name="Winkler S."/>
            <person name="Fedrigo O."/>
            <person name="Rhie A."/>
            <person name="Koren S."/>
            <person name="Phillippy A."/>
            <person name="Lewin H."/>
            <person name="Damas J."/>
            <person name="Howe K."/>
            <person name="Mountcastle J."/>
            <person name="Jarvis E.D."/>
        </authorList>
    </citation>
    <scope>NUCLEOTIDE SEQUENCE [LARGE SCALE GENOMIC DNA]</scope>
</reference>
<evidence type="ECO:0000313" key="2">
    <source>
        <dbReference type="Ensembl" id="ENSRFEP00010030097.1"/>
    </source>
</evidence>
<proteinExistence type="predicted"/>
<keyword evidence="1" id="KW-0472">Membrane</keyword>
<reference evidence="2" key="4">
    <citation type="submission" date="2025-08" db="UniProtKB">
        <authorList>
            <consortium name="Ensembl"/>
        </authorList>
    </citation>
    <scope>IDENTIFICATION</scope>
</reference>
<dbReference type="OMA" id="GEREKNY"/>
<name>A0A671G5L1_RHIFE</name>
<evidence type="ECO:0000256" key="1">
    <source>
        <dbReference type="SAM" id="Phobius"/>
    </source>
</evidence>
<dbReference type="Ensembl" id="ENSRFET00010032652.1">
    <property type="protein sequence ID" value="ENSRFEP00010030097.1"/>
    <property type="gene ID" value="ENSRFEG00010019944.1"/>
</dbReference>
<dbReference type="Proteomes" id="UP000472240">
    <property type="component" value="Chromosome 23"/>
</dbReference>
<reference evidence="2 3" key="1">
    <citation type="journal article" date="2015" name="Annu Rev Anim Biosci">
        <title>The Genome 10K Project: a way forward.</title>
        <authorList>
            <person name="Koepfli K.P."/>
            <person name="Paten B."/>
            <person name="O'Brien S.J."/>
            <person name="Koepfli K.P."/>
            <person name="Paten B."/>
            <person name="Antunes A."/>
            <person name="Belov K."/>
            <person name="Bustamante C."/>
            <person name="Castoe T.A."/>
            <person name="Clawson H."/>
            <person name="Crawford A.J."/>
            <person name="Diekhans M."/>
            <person name="Distel D."/>
            <person name="Durbin R."/>
            <person name="Earl D."/>
            <person name="Fujita M.K."/>
            <person name="Gamble T."/>
            <person name="Georges A."/>
            <person name="Gemmell N."/>
            <person name="Gilbert M.T."/>
            <person name="Graves J.M."/>
            <person name="Green R.E."/>
            <person name="Hickey G."/>
            <person name="Jarvis E.D."/>
            <person name="Johnson W."/>
            <person name="Komissarov A."/>
            <person name="Korf I."/>
            <person name="Kuhn R."/>
            <person name="Larkin D.M."/>
            <person name="Lewin H."/>
            <person name="Lopez J.V."/>
            <person name="Ma J."/>
            <person name="Marques-Bonet T."/>
            <person name="Miller W."/>
            <person name="Murphy R."/>
            <person name="Pevzner P."/>
            <person name="Shapiro B."/>
            <person name="Steiner C."/>
            <person name="Tamazian G."/>
            <person name="Venkatesh B."/>
            <person name="Wang J."/>
            <person name="Wayne R."/>
            <person name="Wiley E."/>
            <person name="Yang H."/>
            <person name="Zhang G."/>
            <person name="Haussler D."/>
            <person name="Ryder O."/>
            <person name="O'Brien S.J."/>
        </authorList>
    </citation>
    <scope>NUCLEOTIDE SEQUENCE</scope>
</reference>
<dbReference type="AlphaFoldDB" id="A0A671G5L1"/>
<dbReference type="InParanoid" id="A0A671G5L1"/>
<feature type="transmembrane region" description="Helical" evidence="1">
    <location>
        <begin position="12"/>
        <end position="42"/>
    </location>
</feature>
<keyword evidence="1" id="KW-1133">Transmembrane helix</keyword>
<reference evidence="2 3" key="2">
    <citation type="journal article" date="2018" name="Annu Rev Anim Biosci">
        <title>Bat Biology, Genomes, and the Bat1K Project: To Generate Chromosome-Level Genomes for All Living Bat Species.</title>
        <authorList>
            <person name="Teeling E.C."/>
            <person name="Vernes S.C."/>
            <person name="Davalos L.M."/>
            <person name="Ray D.A."/>
            <person name="Gilbert M.T.P."/>
            <person name="Myers E."/>
        </authorList>
    </citation>
    <scope>NUCLEOTIDE SEQUENCE</scope>
</reference>
<reference evidence="2" key="5">
    <citation type="submission" date="2025-09" db="UniProtKB">
        <authorList>
            <consortium name="Ensembl"/>
        </authorList>
    </citation>
    <scope>IDENTIFICATION</scope>
</reference>
<keyword evidence="3" id="KW-1185">Reference proteome</keyword>
<sequence length="103" mass="11498">MLAKLIIFIVDLTLALAIFVIINAVYLIVTASIFISVLFYIFKGEMEKNHDFNKGRISILDSSNAVGKPFAGNIERVSSRMVPVHFPASREGPFLPKESGFFF</sequence>
<keyword evidence="1" id="KW-0812">Transmembrane</keyword>
<evidence type="ECO:0000313" key="3">
    <source>
        <dbReference type="Proteomes" id="UP000472240"/>
    </source>
</evidence>
<dbReference type="GeneTree" id="ENSGT00520000060326"/>